<dbReference type="PANTHER" id="PTHR48054">
    <property type="entry name" value="RECEPTOR KINASE-LIKE PROTEIN XA21"/>
    <property type="match status" value="1"/>
</dbReference>
<dbReference type="EMBL" id="JAFEMO010000014">
    <property type="protein sequence ID" value="KAH7548321.1"/>
    <property type="molecule type" value="Genomic_DNA"/>
</dbReference>
<dbReference type="Proteomes" id="UP000827721">
    <property type="component" value="Unassembled WGS sequence"/>
</dbReference>
<sequence length="246" mass="26562">MTLKEFSALGIILAISVNGRVSHVVEASLLFLGTLPAWKSYNAFGGNILNSLDGLRKLLALGLASNNLIGTGFDMYYNPFTGTFPTEVGKLQNLHLMYLSDNQISGEIPISLGNLSLLEELSLENNKLSGIIPSSLGNLKQLSLLNLSLNDLSGTIPEQVFNIPFLLISLNLAQNQLIGSIPSTIGNLKVLSQFDVSSNKLSGEISNEIGICSNLAYLYLEGKIFPWIYSSIIGSFERHPTLGSLT</sequence>
<proteinExistence type="predicted"/>
<dbReference type="InterPro" id="IPR032675">
    <property type="entry name" value="LRR_dom_sf"/>
</dbReference>
<protein>
    <submittedName>
        <fullName evidence="1">Uncharacterized protein</fullName>
    </submittedName>
</protein>
<evidence type="ECO:0000313" key="2">
    <source>
        <dbReference type="Proteomes" id="UP000827721"/>
    </source>
</evidence>
<name>A0ABQ8H4T0_9ROSI</name>
<dbReference type="Pfam" id="PF00560">
    <property type="entry name" value="LRR_1"/>
    <property type="match status" value="3"/>
</dbReference>
<dbReference type="InterPro" id="IPR052592">
    <property type="entry name" value="LRR-RLK"/>
</dbReference>
<dbReference type="SUPFAM" id="SSF52058">
    <property type="entry name" value="L domain-like"/>
    <property type="match status" value="1"/>
</dbReference>
<reference evidence="1 2" key="1">
    <citation type="submission" date="2021-02" db="EMBL/GenBank/DDBJ databases">
        <title>Plant Genome Project.</title>
        <authorList>
            <person name="Zhang R.-G."/>
        </authorList>
    </citation>
    <scope>NUCLEOTIDE SEQUENCE [LARGE SCALE GENOMIC DNA]</scope>
    <source>
        <tissue evidence="1">Leaves</tissue>
    </source>
</reference>
<comment type="caution">
    <text evidence="1">The sequence shown here is derived from an EMBL/GenBank/DDBJ whole genome shotgun (WGS) entry which is preliminary data.</text>
</comment>
<accession>A0ABQ8H4T0</accession>
<gene>
    <name evidence="1" type="ORF">JRO89_XS14G0102000</name>
</gene>
<keyword evidence="2" id="KW-1185">Reference proteome</keyword>
<dbReference type="Gene3D" id="3.80.10.10">
    <property type="entry name" value="Ribonuclease Inhibitor"/>
    <property type="match status" value="1"/>
</dbReference>
<evidence type="ECO:0000313" key="1">
    <source>
        <dbReference type="EMBL" id="KAH7548321.1"/>
    </source>
</evidence>
<dbReference type="PANTHER" id="PTHR48054:SF82">
    <property type="entry name" value="LRR RECEPTOR-LIKE SERINE_THREONINE-PROTEIN KINASE FLS2"/>
    <property type="match status" value="1"/>
</dbReference>
<organism evidence="1 2">
    <name type="scientific">Xanthoceras sorbifolium</name>
    <dbReference type="NCBI Taxonomy" id="99658"/>
    <lineage>
        <taxon>Eukaryota</taxon>
        <taxon>Viridiplantae</taxon>
        <taxon>Streptophyta</taxon>
        <taxon>Embryophyta</taxon>
        <taxon>Tracheophyta</taxon>
        <taxon>Spermatophyta</taxon>
        <taxon>Magnoliopsida</taxon>
        <taxon>eudicotyledons</taxon>
        <taxon>Gunneridae</taxon>
        <taxon>Pentapetalae</taxon>
        <taxon>rosids</taxon>
        <taxon>malvids</taxon>
        <taxon>Sapindales</taxon>
        <taxon>Sapindaceae</taxon>
        <taxon>Xanthoceroideae</taxon>
        <taxon>Xanthoceras</taxon>
    </lineage>
</organism>
<dbReference type="InterPro" id="IPR001611">
    <property type="entry name" value="Leu-rich_rpt"/>
</dbReference>